<dbReference type="InterPro" id="IPR042197">
    <property type="entry name" value="Apaf_helical"/>
</dbReference>
<dbReference type="Pfam" id="PF07725">
    <property type="entry name" value="LRR_3"/>
    <property type="match status" value="1"/>
</dbReference>
<dbReference type="FunFam" id="3.40.50.300:FF:001002">
    <property type="entry name" value="Disease resistance protein (TIR-NBS-LRR class)"/>
    <property type="match status" value="1"/>
</dbReference>
<evidence type="ECO:0000259" key="8">
    <source>
        <dbReference type="PROSITE" id="PS50104"/>
    </source>
</evidence>
<dbReference type="InterPro" id="IPR011713">
    <property type="entry name" value="Leu-rich_rpt_3"/>
</dbReference>
<organism evidence="9">
    <name type="scientific">Brassica oleracea</name>
    <name type="common">Wild cabbage</name>
    <dbReference type="NCBI Taxonomy" id="3712"/>
    <lineage>
        <taxon>Eukaryota</taxon>
        <taxon>Viridiplantae</taxon>
        <taxon>Streptophyta</taxon>
        <taxon>Embryophyta</taxon>
        <taxon>Tracheophyta</taxon>
        <taxon>Spermatophyta</taxon>
        <taxon>Magnoliopsida</taxon>
        <taxon>eudicotyledons</taxon>
        <taxon>Gunneridae</taxon>
        <taxon>Pentapetalae</taxon>
        <taxon>rosids</taxon>
        <taxon>malvids</taxon>
        <taxon>Brassicales</taxon>
        <taxon>Brassicaceae</taxon>
        <taxon>Brassiceae</taxon>
        <taxon>Brassica</taxon>
    </lineage>
</organism>
<keyword evidence="4" id="KW-0378">Hydrolase</keyword>
<sequence length="1583" mass="175793">MNLSRSRRLEELPDLSTATNLYDLDLSYCSSLVKLPSSIGNAINLQSLHLSFCSKLVEIPPSIGNAIPTSITTITSLTSLDLSGCSSLVKLPDNIETFTEPNHVNLSGCSSLVEIPSSIVNAKNLQKLDLSNCLSLVELPSSIGNAINLQKLDLSRCSSLVKLPSSIGNVINFHKLNLDRLLKCSKLEVLRSTLLRELDPWIWRISRLRTLVLNGMKKLVSVPPLPEDCESLERLDCSFDNPDICLNFVNCFKLNQEARDLISLTPTNGYAVFPGTEVPQCFTYRSSGSSLTVKLIQKSLGISTKFKACILSADLDGNNYLHWSQASVCCSIMSRGNALTACYRSLGRVIPGHLYTFEVEVETGELTSNELTKVSSCAFHREGAAVGVVNGRHICSSQLSLYRKVSPVSSVASSSSLTLLAPPSSLPHNWKHHVFPSFHGADVRTNFLSHIAKEFRSKGINLFIDNNIERSKSISPELTEAIKGSRIVIVLLSKNYASSTWCLNELRKNKEGDTKMETCFDGSGSNCRKNEAEMIEDIATDVSNKLNLSAPSSDFDGLVGMESQMTELEPLLQLDSDEVRKIGILGPPGIGKTTIARYLFNQHSKDFQLSVFTDNIKRKYETTACFDYYSAKLYLQEQLMSKLTNVTDIKNFSHLGIAKDRLEDKKVLVVLDDVDRLVQVEAMAKETSWFGPGSRIIITTQDQNVLKASGINHIHRVNLPSYHNALEIFCMYAFGQKDPKDGFSDLPYKIVSLVGKVPLGLKVMGSYFGGMSEQDWIEALPRLEAHLDRDGEIASILKFSYDSLCDEDKRLFLHIAIFLNGENFDIVEGCLAKCFSDVRHGLRVLTEKSLISKFLGTIEMDKFLVELARKIMREQSVNEPGKRQFLTDAIGVGEVLSDDRADSSSVVGFTVGTFDEVTWTSERAFEKLSNLQFLRILGKGVNPRSMNHMSQKLRVLIWHNFKMTCFPTSFNPKFLVKLKMPYSKLEKLWEETKTLNNLKWMDWSYSDCLEELPDLSTATNLYDLDLSHCSSLVKLPYSIGSAIKLEKLNLSHCSNLVELPSSIGNLTKLQELNLSGCSSLVEIPSSIGNVINLQELNLSGCSSLLELPSSIGNATNLQKLNLSHCSSMRMDLSYSRRLKELPDLSTATNLYDLDLSYCSSLVKLPSSIGNAINLNKLDLRFCSNLVEIPSSIGNAVNLEIFNLYECSTLLVELPSSIGNATKLEELDLSHCSSFVELPFSIGNAINLQKLNLSYCSSVMELPSSIENAINLRKLNLGYCSSLVELPFCIGNAAKLEELDISHCSSLVEIPSSIGNAINLQKLKISHCSSLVELPSFIQNAVSLQELELSEYSSLMGLPSSIQTINNLHELTLNDCSSMVELPSILRNVGRFLKCLKLEVLLDDINLESLEVLSFSECSLLESYPESPTYIQELDPWMGRISRLTRLVLSGMKNLVSLPPLPDSLFVLELEAENCESLERLGSSFRNAYMMLNFRNCFKLNQEARDIISRTWTSAYAVFPCRKVPQCFTYRSCGSSVKVKLNQLALSISTKFKACILCADSDGVNFPHLSQASVCCRKCLHCLL</sequence>
<dbReference type="InterPro" id="IPR036390">
    <property type="entry name" value="WH_DNA-bd_sf"/>
</dbReference>
<dbReference type="Pfam" id="PF01582">
    <property type="entry name" value="TIR"/>
    <property type="match status" value="1"/>
</dbReference>
<reference evidence="9" key="1">
    <citation type="submission" date="2018-11" db="EMBL/GenBank/DDBJ databases">
        <authorList>
            <consortium name="Genoscope - CEA"/>
            <person name="William W."/>
        </authorList>
    </citation>
    <scope>NUCLEOTIDE SEQUENCE</scope>
</reference>
<name>A0A3P6FQU7_BRAOL</name>
<dbReference type="Pfam" id="PF20160">
    <property type="entry name" value="C-JID"/>
    <property type="match status" value="1"/>
</dbReference>
<evidence type="ECO:0000256" key="3">
    <source>
        <dbReference type="ARBA" id="ARBA00022737"/>
    </source>
</evidence>
<dbReference type="InterPro" id="IPR032675">
    <property type="entry name" value="LRR_dom_sf"/>
</dbReference>
<evidence type="ECO:0000256" key="4">
    <source>
        <dbReference type="ARBA" id="ARBA00022801"/>
    </source>
</evidence>
<dbReference type="InterPro" id="IPR055414">
    <property type="entry name" value="LRR_R13L4/SHOC2-like"/>
</dbReference>
<accession>A0A3P6FQU7</accession>
<dbReference type="GO" id="GO:0043531">
    <property type="term" value="F:ADP binding"/>
    <property type="evidence" value="ECO:0007669"/>
    <property type="project" value="InterPro"/>
</dbReference>
<dbReference type="SUPFAM" id="SSF52058">
    <property type="entry name" value="L domain-like"/>
    <property type="match status" value="3"/>
</dbReference>
<dbReference type="SMART" id="SM00367">
    <property type="entry name" value="LRR_CC"/>
    <property type="match status" value="8"/>
</dbReference>
<dbReference type="InterPro" id="IPR058192">
    <property type="entry name" value="WHD_ROQ1-like"/>
</dbReference>
<proteinExistence type="predicted"/>
<dbReference type="Gene3D" id="3.40.50.300">
    <property type="entry name" value="P-loop containing nucleotide triphosphate hydrolases"/>
    <property type="match status" value="1"/>
</dbReference>
<evidence type="ECO:0000313" key="9">
    <source>
        <dbReference type="EMBL" id="VDD55338.1"/>
    </source>
</evidence>
<dbReference type="InterPro" id="IPR000157">
    <property type="entry name" value="TIR_dom"/>
</dbReference>
<dbReference type="Pfam" id="PF23598">
    <property type="entry name" value="LRR_14"/>
    <property type="match status" value="1"/>
</dbReference>
<protein>
    <recommendedName>
        <fullName evidence="1">ADP-ribosyl cyclase/cyclic ADP-ribose hydrolase</fullName>
        <ecNumber evidence="1">3.2.2.6</ecNumber>
    </recommendedName>
</protein>
<dbReference type="Pfam" id="PF00931">
    <property type="entry name" value="NB-ARC"/>
    <property type="match status" value="1"/>
</dbReference>
<dbReference type="InterPro" id="IPR027417">
    <property type="entry name" value="P-loop_NTPase"/>
</dbReference>
<evidence type="ECO:0000256" key="6">
    <source>
        <dbReference type="ARBA" id="ARBA00023027"/>
    </source>
</evidence>
<dbReference type="Pfam" id="PF00560">
    <property type="entry name" value="LRR_1"/>
    <property type="match status" value="4"/>
</dbReference>
<dbReference type="PANTHER" id="PTHR11017:SF561">
    <property type="entry name" value="ADP-RIBOSYL CYCLASE_CYCLIC ADP-RIBOSE HYDROLASE"/>
    <property type="match status" value="1"/>
</dbReference>
<dbReference type="GO" id="GO:0061809">
    <property type="term" value="F:NAD+ nucleosidase activity, cyclic ADP-ribose generating"/>
    <property type="evidence" value="ECO:0007669"/>
    <property type="project" value="UniProtKB-EC"/>
</dbReference>
<dbReference type="InterPro" id="IPR044974">
    <property type="entry name" value="Disease_R_plants"/>
</dbReference>
<keyword evidence="3" id="KW-0677">Repeat</keyword>
<keyword evidence="6" id="KW-0520">NAD</keyword>
<dbReference type="GO" id="GO:0051707">
    <property type="term" value="P:response to other organism"/>
    <property type="evidence" value="ECO:0007669"/>
    <property type="project" value="UniProtKB-ARBA"/>
</dbReference>
<gene>
    <name evidence="9" type="ORF">BOLC8T48567H</name>
</gene>
<keyword evidence="5" id="KW-0611">Plant defense</keyword>
<dbReference type="SUPFAM" id="SSF46785">
    <property type="entry name" value="Winged helix' DNA-binding domain"/>
    <property type="match status" value="1"/>
</dbReference>
<dbReference type="SMART" id="SM00382">
    <property type="entry name" value="AAA"/>
    <property type="match status" value="1"/>
</dbReference>
<dbReference type="InterPro" id="IPR003593">
    <property type="entry name" value="AAA+_ATPase"/>
</dbReference>
<evidence type="ECO:0000256" key="1">
    <source>
        <dbReference type="ARBA" id="ARBA00011982"/>
    </source>
</evidence>
<dbReference type="SMART" id="SM00255">
    <property type="entry name" value="TIR"/>
    <property type="match status" value="1"/>
</dbReference>
<dbReference type="Pfam" id="PF23282">
    <property type="entry name" value="WHD_ROQ1"/>
    <property type="match status" value="1"/>
</dbReference>
<dbReference type="PROSITE" id="PS50104">
    <property type="entry name" value="TIR"/>
    <property type="match status" value="1"/>
</dbReference>
<keyword evidence="2" id="KW-0433">Leucine-rich repeat</keyword>
<feature type="domain" description="TIR" evidence="8">
    <location>
        <begin position="430"/>
        <end position="546"/>
    </location>
</feature>
<dbReference type="Gene3D" id="1.10.8.430">
    <property type="entry name" value="Helical domain of apoptotic protease-activating factors"/>
    <property type="match status" value="1"/>
</dbReference>
<dbReference type="PANTHER" id="PTHR11017">
    <property type="entry name" value="LEUCINE-RICH REPEAT-CONTAINING PROTEIN"/>
    <property type="match status" value="1"/>
</dbReference>
<evidence type="ECO:0000256" key="7">
    <source>
        <dbReference type="ARBA" id="ARBA00047304"/>
    </source>
</evidence>
<dbReference type="GO" id="GO:0007165">
    <property type="term" value="P:signal transduction"/>
    <property type="evidence" value="ECO:0007669"/>
    <property type="project" value="InterPro"/>
</dbReference>
<dbReference type="SUPFAM" id="SSF52200">
    <property type="entry name" value="Toll/Interleukin receptor TIR domain"/>
    <property type="match status" value="1"/>
</dbReference>
<dbReference type="InterPro" id="IPR002182">
    <property type="entry name" value="NB-ARC"/>
</dbReference>
<dbReference type="GO" id="GO:0006952">
    <property type="term" value="P:defense response"/>
    <property type="evidence" value="ECO:0007669"/>
    <property type="project" value="UniProtKB-KW"/>
</dbReference>
<dbReference type="EC" id="3.2.2.6" evidence="1"/>
<dbReference type="EMBL" id="LR031879">
    <property type="protein sequence ID" value="VDD55338.1"/>
    <property type="molecule type" value="Genomic_DNA"/>
</dbReference>
<dbReference type="InterPro" id="IPR045344">
    <property type="entry name" value="C-JID"/>
</dbReference>
<evidence type="ECO:0000256" key="5">
    <source>
        <dbReference type="ARBA" id="ARBA00022821"/>
    </source>
</evidence>
<dbReference type="InterPro" id="IPR035897">
    <property type="entry name" value="Toll_tir_struct_dom_sf"/>
</dbReference>
<dbReference type="SUPFAM" id="SSF52540">
    <property type="entry name" value="P-loop containing nucleoside triphosphate hydrolases"/>
    <property type="match status" value="1"/>
</dbReference>
<evidence type="ECO:0000256" key="2">
    <source>
        <dbReference type="ARBA" id="ARBA00022614"/>
    </source>
</evidence>
<dbReference type="InterPro" id="IPR001611">
    <property type="entry name" value="Leu-rich_rpt"/>
</dbReference>
<comment type="catalytic activity">
    <reaction evidence="7">
        <text>NAD(+) + H2O = ADP-D-ribose + nicotinamide + H(+)</text>
        <dbReference type="Rhea" id="RHEA:16301"/>
        <dbReference type="ChEBI" id="CHEBI:15377"/>
        <dbReference type="ChEBI" id="CHEBI:15378"/>
        <dbReference type="ChEBI" id="CHEBI:17154"/>
        <dbReference type="ChEBI" id="CHEBI:57540"/>
        <dbReference type="ChEBI" id="CHEBI:57967"/>
        <dbReference type="EC" id="3.2.2.6"/>
    </reaction>
    <physiologicalReaction direction="left-to-right" evidence="7">
        <dbReference type="Rhea" id="RHEA:16302"/>
    </physiologicalReaction>
</comment>
<dbReference type="InterPro" id="IPR006553">
    <property type="entry name" value="Leu-rich_rpt_Cys-con_subtyp"/>
</dbReference>
<dbReference type="Gene3D" id="3.40.50.10140">
    <property type="entry name" value="Toll/interleukin-1 receptor homology (TIR) domain"/>
    <property type="match status" value="1"/>
</dbReference>
<dbReference type="Gene3D" id="3.80.10.10">
    <property type="entry name" value="Ribonuclease Inhibitor"/>
    <property type="match status" value="5"/>
</dbReference>
<dbReference type="PRINTS" id="PR00364">
    <property type="entry name" value="DISEASERSIST"/>
</dbReference>